<dbReference type="KEGG" id="cser:CCO03_04725"/>
<dbReference type="EMBL" id="CP021455">
    <property type="protein sequence ID" value="ARU04069.1"/>
    <property type="molecule type" value="Genomic_DNA"/>
</dbReference>
<evidence type="ECO:0000313" key="1">
    <source>
        <dbReference type="EMBL" id="ARU04069.1"/>
    </source>
</evidence>
<proteinExistence type="predicted"/>
<keyword evidence="2" id="KW-1185">Reference proteome</keyword>
<reference evidence="1 2" key="1">
    <citation type="submission" date="2017-05" db="EMBL/GenBank/DDBJ databases">
        <authorList>
            <person name="Song R."/>
            <person name="Chenine A.L."/>
            <person name="Ruprecht R.M."/>
        </authorList>
    </citation>
    <scope>NUCLEOTIDE SEQUENCE [LARGE SCALE GENOMIC DNA]</scope>
    <source>
        <strain evidence="1 2">DSM 26136</strain>
    </source>
</reference>
<sequence>MLDLNHLHALLHFGQLPAATQLAHFYTCTLTPVSPGAHQAAITLDEEHGYRISNPAYQLFCALVLQDFELMNLADAVLDDPRLHGLIDAHRFPPALKREVVRELAWHTSHRGFVEGEHWQRIRGRCARLLALLNLGPAPQLPIPFKFQPFLYPDDVAVYNPYPAWQPLGQHVSRAHWQVLRAQVAEDYRHDRLRHPVAGFGRSD</sequence>
<name>A0A1Y0EL21_9BURK</name>
<accession>A0A1Y0EL21</accession>
<protein>
    <submittedName>
        <fullName evidence="1">Uncharacterized protein</fullName>
    </submittedName>
</protein>
<organism evidence="1 2">
    <name type="scientific">Comamonas serinivorans</name>
    <dbReference type="NCBI Taxonomy" id="1082851"/>
    <lineage>
        <taxon>Bacteria</taxon>
        <taxon>Pseudomonadati</taxon>
        <taxon>Pseudomonadota</taxon>
        <taxon>Betaproteobacteria</taxon>
        <taxon>Burkholderiales</taxon>
        <taxon>Comamonadaceae</taxon>
        <taxon>Comamonas</taxon>
    </lineage>
</organism>
<dbReference type="Proteomes" id="UP000196138">
    <property type="component" value="Chromosome"/>
</dbReference>
<dbReference type="AlphaFoldDB" id="A0A1Y0EL21"/>
<gene>
    <name evidence="1" type="ORF">CCO03_04725</name>
</gene>
<dbReference type="RefSeq" id="WP_087277896.1">
    <property type="nucleotide sequence ID" value="NZ_CP021455.1"/>
</dbReference>
<evidence type="ECO:0000313" key="2">
    <source>
        <dbReference type="Proteomes" id="UP000196138"/>
    </source>
</evidence>